<accession>A0A0F9HKS0</accession>
<protein>
    <submittedName>
        <fullName evidence="1">Uncharacterized protein</fullName>
    </submittedName>
</protein>
<reference evidence="1" key="1">
    <citation type="journal article" date="2015" name="Nature">
        <title>Complex archaea that bridge the gap between prokaryotes and eukaryotes.</title>
        <authorList>
            <person name="Spang A."/>
            <person name="Saw J.H."/>
            <person name="Jorgensen S.L."/>
            <person name="Zaremba-Niedzwiedzka K."/>
            <person name="Martijn J."/>
            <person name="Lind A.E."/>
            <person name="van Eijk R."/>
            <person name="Schleper C."/>
            <person name="Guy L."/>
            <person name="Ettema T.J."/>
        </authorList>
    </citation>
    <scope>NUCLEOTIDE SEQUENCE</scope>
</reference>
<name>A0A0F9HKS0_9ZZZZ</name>
<dbReference type="EMBL" id="LAZR01014789">
    <property type="protein sequence ID" value="KKM15936.1"/>
    <property type="molecule type" value="Genomic_DNA"/>
</dbReference>
<evidence type="ECO:0000313" key="1">
    <source>
        <dbReference type="EMBL" id="KKM15936.1"/>
    </source>
</evidence>
<sequence>MADLAALKAACDAAEAAKAALLEERASKRAAMPKQAFRDYNASTRAEQLAVEAAVAAANKEFQAALTVIRSDAVENAINVAVGTISEADSEGGMS</sequence>
<proteinExistence type="predicted"/>
<dbReference type="AlphaFoldDB" id="A0A0F9HKS0"/>
<gene>
    <name evidence="1" type="ORF">LCGC14_1690900</name>
</gene>
<organism evidence="1">
    <name type="scientific">marine sediment metagenome</name>
    <dbReference type="NCBI Taxonomy" id="412755"/>
    <lineage>
        <taxon>unclassified sequences</taxon>
        <taxon>metagenomes</taxon>
        <taxon>ecological metagenomes</taxon>
    </lineage>
</organism>
<comment type="caution">
    <text evidence="1">The sequence shown here is derived from an EMBL/GenBank/DDBJ whole genome shotgun (WGS) entry which is preliminary data.</text>
</comment>